<dbReference type="GO" id="GO:0046475">
    <property type="term" value="P:glycerophospholipid catabolic process"/>
    <property type="evidence" value="ECO:0007669"/>
    <property type="project" value="TreeGrafter"/>
</dbReference>
<dbReference type="GO" id="GO:0016020">
    <property type="term" value="C:membrane"/>
    <property type="evidence" value="ECO:0007669"/>
    <property type="project" value="UniProtKB-SubCell"/>
</dbReference>
<keyword evidence="2 5" id="KW-0812">Transmembrane</keyword>
<gene>
    <name evidence="6" type="ORF">SPHA_38919</name>
</gene>
<evidence type="ECO:0000256" key="4">
    <source>
        <dbReference type="ARBA" id="ARBA00023136"/>
    </source>
</evidence>
<feature type="transmembrane region" description="Helical" evidence="5">
    <location>
        <begin position="716"/>
        <end position="736"/>
    </location>
</feature>
<dbReference type="InterPro" id="IPR024129">
    <property type="entry name" value="Sphingomy_SMPD4"/>
</dbReference>
<dbReference type="PANTHER" id="PTHR12988">
    <property type="entry name" value="SPHINGOMYELIN PHOSPHODIESTERASE 4"/>
    <property type="match status" value="1"/>
</dbReference>
<comment type="caution">
    <text evidence="6">The sequence shown here is derived from an EMBL/GenBank/DDBJ whole genome shotgun (WGS) entry which is preliminary data.</text>
</comment>
<organism evidence="6 7">
    <name type="scientific">Acanthosepion pharaonis</name>
    <name type="common">Pharaoh cuttlefish</name>
    <name type="synonym">Sepia pharaonis</name>
    <dbReference type="NCBI Taxonomy" id="158019"/>
    <lineage>
        <taxon>Eukaryota</taxon>
        <taxon>Metazoa</taxon>
        <taxon>Spiralia</taxon>
        <taxon>Lophotrochozoa</taxon>
        <taxon>Mollusca</taxon>
        <taxon>Cephalopoda</taxon>
        <taxon>Coleoidea</taxon>
        <taxon>Decapodiformes</taxon>
        <taxon>Sepiida</taxon>
        <taxon>Sepiina</taxon>
        <taxon>Sepiidae</taxon>
        <taxon>Acanthosepion</taxon>
    </lineage>
</organism>
<sequence>MAASAGGSLSVLAELQNAVLKPPLKRFEHVTVIITNISTKEAQHIFPTLLESMFGFGNEPGWDLEYINKTTTPDEYEYGQAFLSPTGPLLKLVYRLQADPYLTYEFPLRCLPVPTQRLIEEGAIPGRKSRQNTPVWGHFAAYLYPTLVEDYLDYFLPLDQQPPPMPPLPSPVRSMVVHPQSKISIPQSSGSPGMPKYVSSGLHLLKPSVIMAQKQHFQSPSVLDQSGTETWRSETLIQVFSDFWLNQNSQNANPPGIVHHSEEIYVPTINHIRMIRLLVKHLHYFVNSASAPILTSPYYQQTLTPLDQFKKTTVLGIVQKRLYTFLRHAFDWWPLDSSFRLLLETWLSYIQPWRYVGNNKNTLFRGDVDDDSKIGGSHERWYNFVVDNLLFYTAIFHQTLPRLFRMDMTSPHNAYMLFRITKVFCNPSLNNMLHRAEHEMCQPSLLPAGTGRDLSGSYLASDHKMNAALNLQISELERPGFQYVPLFERYTVDMIRKLLINVNQAKNAVIEAEGTEKPSQFKLPSVWSKIVNFFSVDPPTNDVNGAELNYKTRQHLECVENNLQTIFQVSTPEVLLSSSIYNNDPTEFGQPKNTSNKYNSPEMKETSEGWKLTDVGRYQLINNLRKSDVKYQGDPELQPIRTYENAFLVRILYGVCCHINTQCASTINRLYYRQDFLGRLSRVYLCPPFRFRDFQSPNRLRITSTSTSPHLSLRFLASYPTLFHLLLLYLILYFSYGFGLPSYLFTLFVITVSYGLLQAVFTSNTVNPVAMETTRLSSSSPSSMDSLDEDLSFSFNASTPRRVT</sequence>
<dbReference type="OrthoDB" id="10251508at2759"/>
<evidence type="ECO:0000256" key="2">
    <source>
        <dbReference type="ARBA" id="ARBA00022692"/>
    </source>
</evidence>
<feature type="transmembrane region" description="Helical" evidence="5">
    <location>
        <begin position="743"/>
        <end position="761"/>
    </location>
</feature>
<dbReference type="PANTHER" id="PTHR12988:SF6">
    <property type="entry name" value="SPHINGOMYELIN PHOSPHODIESTERASE 4"/>
    <property type="match status" value="1"/>
</dbReference>
<evidence type="ECO:0000256" key="5">
    <source>
        <dbReference type="SAM" id="Phobius"/>
    </source>
</evidence>
<protein>
    <recommendedName>
        <fullName evidence="8">Sphingomyelin phosphodiesterase 4</fullName>
    </recommendedName>
</protein>
<evidence type="ECO:0000256" key="3">
    <source>
        <dbReference type="ARBA" id="ARBA00022989"/>
    </source>
</evidence>
<name>A0A812CMV7_ACAPH</name>
<dbReference type="EMBL" id="CAHIKZ030001790">
    <property type="protein sequence ID" value="CAE1274525.1"/>
    <property type="molecule type" value="Genomic_DNA"/>
</dbReference>
<dbReference type="GO" id="GO:0006685">
    <property type="term" value="P:sphingomyelin catabolic process"/>
    <property type="evidence" value="ECO:0007669"/>
    <property type="project" value="TreeGrafter"/>
</dbReference>
<accession>A0A812CMV7</accession>
<keyword evidence="4 5" id="KW-0472">Membrane</keyword>
<dbReference type="Pfam" id="PF14724">
    <property type="entry name" value="mit_SMPDase"/>
    <property type="match status" value="3"/>
</dbReference>
<dbReference type="Proteomes" id="UP000597762">
    <property type="component" value="Unassembled WGS sequence"/>
</dbReference>
<evidence type="ECO:0000256" key="1">
    <source>
        <dbReference type="ARBA" id="ARBA00004167"/>
    </source>
</evidence>
<reference evidence="6" key="1">
    <citation type="submission" date="2021-01" db="EMBL/GenBank/DDBJ databases">
        <authorList>
            <person name="Li R."/>
            <person name="Bekaert M."/>
        </authorList>
    </citation>
    <scope>NUCLEOTIDE SEQUENCE</scope>
    <source>
        <strain evidence="6">Farmed</strain>
    </source>
</reference>
<keyword evidence="7" id="KW-1185">Reference proteome</keyword>
<evidence type="ECO:0008006" key="8">
    <source>
        <dbReference type="Google" id="ProtNLM"/>
    </source>
</evidence>
<comment type="subcellular location">
    <subcellularLocation>
        <location evidence="1">Membrane</location>
        <topology evidence="1">Single-pass membrane protein</topology>
    </subcellularLocation>
</comment>
<proteinExistence type="predicted"/>
<evidence type="ECO:0000313" key="6">
    <source>
        <dbReference type="EMBL" id="CAE1274525.1"/>
    </source>
</evidence>
<dbReference type="AlphaFoldDB" id="A0A812CMV7"/>
<dbReference type="GO" id="GO:0046513">
    <property type="term" value="P:ceramide biosynthetic process"/>
    <property type="evidence" value="ECO:0007669"/>
    <property type="project" value="TreeGrafter"/>
</dbReference>
<dbReference type="GO" id="GO:0050290">
    <property type="term" value="F:sphingomyelin phosphodiesterase D activity"/>
    <property type="evidence" value="ECO:0007669"/>
    <property type="project" value="InterPro"/>
</dbReference>
<evidence type="ECO:0000313" key="7">
    <source>
        <dbReference type="Proteomes" id="UP000597762"/>
    </source>
</evidence>
<keyword evidence="3 5" id="KW-1133">Transmembrane helix</keyword>